<comment type="similarity">
    <text evidence="7">Belongs to the CobB/CbiA family.</text>
</comment>
<dbReference type="PROSITE" id="PS51274">
    <property type="entry name" value="GATASE_COBBQ"/>
    <property type="match status" value="1"/>
</dbReference>
<feature type="region of interest" description="Disordered" evidence="8">
    <location>
        <begin position="486"/>
        <end position="505"/>
    </location>
</feature>
<protein>
    <recommendedName>
        <fullName evidence="7">Hydrogenobyrinate a,c-diamide synthase</fullName>
        <ecNumber evidence="7">6.3.5.9</ecNumber>
    </recommendedName>
    <alternativeName>
        <fullName evidence="7">Hydrogenobyrinic acid a,c-diamide synthase</fullName>
    </alternativeName>
</protein>
<feature type="active site" description="Nucleophile" evidence="7">
    <location>
        <position position="331"/>
    </location>
</feature>
<comment type="miscellaneous">
    <text evidence="7">The a and c carboxylates of hydrogenobyrinate are activated for nucleophilic attack via formation of a phosphorylated intermediate by ATP. CobB catalyzes first the amidation of the c-carboxylate, and then that of the a-carboxylate.</text>
</comment>
<dbReference type="InterPro" id="IPR002586">
    <property type="entry name" value="CobQ/CobB/MinD/ParA_Nub-bd_dom"/>
</dbReference>
<keyword evidence="7" id="KW-0169">Cobalamin biosynthesis</keyword>
<comment type="domain">
    <text evidence="7">Comprises of two domains. The C-terminal domain contains the binding site for glutamine and catalyzes the hydrolysis of this substrate to glutamate and ammonia. The N-terminal domain is anticipated to bind ATP and hydrogenobyrinate and catalyzes the ultimate synthesis of the diamide product. The ammonia produced via the glutaminase domain is probably translocated to the adjacent domain via a molecular tunnel, where it reacts with an activated intermediate.</text>
</comment>
<feature type="domain" description="Aminotransferase class I/classII large" evidence="9">
    <location>
        <begin position="554"/>
        <end position="828"/>
    </location>
</feature>
<reference evidence="12 13" key="1">
    <citation type="submission" date="2019-07" db="EMBL/GenBank/DDBJ databases">
        <authorList>
            <person name="Zhao L.H."/>
        </authorList>
    </citation>
    <scope>NUCLEOTIDE SEQUENCE [LARGE SCALE GENOMIC DNA]</scope>
    <source>
        <strain evidence="12 13">Co35</strain>
    </source>
</reference>
<dbReference type="NCBIfam" id="NF002204">
    <property type="entry name" value="PRK01077.1"/>
    <property type="match status" value="1"/>
</dbReference>
<comment type="pathway">
    <text evidence="7">Cofactor biosynthesis; adenosylcobalamin biosynthesis; cob(II)yrinate a,c-diamide from precorrin-2 (aerobic route): step 9/10.</text>
</comment>
<dbReference type="PANTHER" id="PTHR43873:SF1">
    <property type="entry name" value="COBYRINATE A,C-DIAMIDE SYNTHASE"/>
    <property type="match status" value="1"/>
</dbReference>
<dbReference type="Gene3D" id="3.90.1150.10">
    <property type="entry name" value="Aspartate Aminotransferase, domain 1"/>
    <property type="match status" value="1"/>
</dbReference>
<organism evidence="12 13">
    <name type="scientific">Aeromicrobium piscarium</name>
    <dbReference type="NCBI Taxonomy" id="2590901"/>
    <lineage>
        <taxon>Bacteria</taxon>
        <taxon>Bacillati</taxon>
        <taxon>Actinomycetota</taxon>
        <taxon>Actinomycetes</taxon>
        <taxon>Propionibacteriales</taxon>
        <taxon>Nocardioidaceae</taxon>
        <taxon>Aeromicrobium</taxon>
    </lineage>
</organism>
<dbReference type="InterPro" id="IPR011698">
    <property type="entry name" value="GATase_3"/>
</dbReference>
<dbReference type="PROSITE" id="PS00105">
    <property type="entry name" value="AA_TRANSFER_CLASS_1"/>
    <property type="match status" value="1"/>
</dbReference>
<evidence type="ECO:0000259" key="10">
    <source>
        <dbReference type="Pfam" id="PF01656"/>
    </source>
</evidence>
<dbReference type="Proteomes" id="UP000316988">
    <property type="component" value="Unassembled WGS sequence"/>
</dbReference>
<dbReference type="InterPro" id="IPR004839">
    <property type="entry name" value="Aminotransferase_I/II_large"/>
</dbReference>
<dbReference type="CDD" id="cd05388">
    <property type="entry name" value="CobB_N"/>
    <property type="match status" value="1"/>
</dbReference>
<dbReference type="RefSeq" id="WP_143913607.1">
    <property type="nucleotide sequence ID" value="NZ_VLNT01000008.1"/>
</dbReference>
<dbReference type="GO" id="GO:0043802">
    <property type="term" value="F:hydrogenobyrinic acid a,c-diamide synthase (glutamine-hydrolysing) activity"/>
    <property type="evidence" value="ECO:0007669"/>
    <property type="project" value="UniProtKB-UniRule"/>
</dbReference>
<dbReference type="InterPro" id="IPR004484">
    <property type="entry name" value="CbiA/CobB_synth"/>
</dbReference>
<dbReference type="Pfam" id="PF07685">
    <property type="entry name" value="GATase_3"/>
    <property type="match status" value="1"/>
</dbReference>
<dbReference type="InterPro" id="IPR015421">
    <property type="entry name" value="PyrdxlP-dep_Trfase_major"/>
</dbReference>
<dbReference type="InterPro" id="IPR029062">
    <property type="entry name" value="Class_I_gatase-like"/>
</dbReference>
<dbReference type="EMBL" id="VLNT01000008">
    <property type="protein sequence ID" value="TSD62494.1"/>
    <property type="molecule type" value="Genomic_DNA"/>
</dbReference>
<dbReference type="InterPro" id="IPR015422">
    <property type="entry name" value="PyrdxlP-dep_Trfase_small"/>
</dbReference>
<dbReference type="CDD" id="cd00609">
    <property type="entry name" value="AAT_like"/>
    <property type="match status" value="1"/>
</dbReference>
<dbReference type="HAMAP" id="MF_00027">
    <property type="entry name" value="CobB_CbiA"/>
    <property type="match status" value="1"/>
</dbReference>
<gene>
    <name evidence="7" type="primary">cobB</name>
    <name evidence="12" type="ORF">FNM00_11080</name>
</gene>
<evidence type="ECO:0000256" key="5">
    <source>
        <dbReference type="ARBA" id="ARBA00022842"/>
    </source>
</evidence>
<keyword evidence="13" id="KW-1185">Reference proteome</keyword>
<feature type="site" description="Increases nucleophilicity of active site Cys" evidence="7">
    <location>
        <position position="422"/>
    </location>
</feature>
<dbReference type="GO" id="GO:0030170">
    <property type="term" value="F:pyridoxal phosphate binding"/>
    <property type="evidence" value="ECO:0007669"/>
    <property type="project" value="InterPro"/>
</dbReference>
<comment type="function">
    <text evidence="7">Catalyzes the ATP-dependent amidation of the two carboxylate groups at positions a and c of hydrogenobyrinate, using either L-glutamine or ammonia as the nitrogen source.</text>
</comment>
<keyword evidence="4 7" id="KW-0067">ATP-binding</keyword>
<evidence type="ECO:0000256" key="1">
    <source>
        <dbReference type="ARBA" id="ARBA00001946"/>
    </source>
</evidence>
<keyword evidence="5 7" id="KW-0460">Magnesium</keyword>
<feature type="domain" description="CobQ/CobB/MinD/ParA nucleotide binding" evidence="10">
    <location>
        <begin position="8"/>
        <end position="190"/>
    </location>
</feature>
<dbReference type="InterPro" id="IPR027417">
    <property type="entry name" value="P-loop_NTPase"/>
</dbReference>
<evidence type="ECO:0000256" key="8">
    <source>
        <dbReference type="SAM" id="MobiDB-lite"/>
    </source>
</evidence>
<dbReference type="SUPFAM" id="SSF52317">
    <property type="entry name" value="Class I glutamine amidotransferase-like"/>
    <property type="match status" value="1"/>
</dbReference>
<dbReference type="GO" id="GO:0005524">
    <property type="term" value="F:ATP binding"/>
    <property type="evidence" value="ECO:0007669"/>
    <property type="project" value="UniProtKB-UniRule"/>
</dbReference>
<evidence type="ECO:0000259" key="11">
    <source>
        <dbReference type="Pfam" id="PF07685"/>
    </source>
</evidence>
<evidence type="ECO:0000313" key="13">
    <source>
        <dbReference type="Proteomes" id="UP000316988"/>
    </source>
</evidence>
<evidence type="ECO:0000259" key="9">
    <source>
        <dbReference type="Pfam" id="PF00155"/>
    </source>
</evidence>
<dbReference type="Gene3D" id="3.40.640.10">
    <property type="entry name" value="Type I PLP-dependent aspartate aminotransferase-like (Major domain)"/>
    <property type="match status" value="1"/>
</dbReference>
<keyword evidence="3 7" id="KW-0547">Nucleotide-binding</keyword>
<dbReference type="EC" id="6.3.5.9" evidence="7"/>
<evidence type="ECO:0000256" key="6">
    <source>
        <dbReference type="ARBA" id="ARBA00022962"/>
    </source>
</evidence>
<dbReference type="SUPFAM" id="SSF52540">
    <property type="entry name" value="P-loop containing nucleoside triphosphate hydrolases"/>
    <property type="match status" value="1"/>
</dbReference>
<dbReference type="InterPro" id="IPR015424">
    <property type="entry name" value="PyrdxlP-dep_Trfase"/>
</dbReference>
<dbReference type="SUPFAM" id="SSF53383">
    <property type="entry name" value="PLP-dependent transferases"/>
    <property type="match status" value="1"/>
</dbReference>
<evidence type="ECO:0000313" key="12">
    <source>
        <dbReference type="EMBL" id="TSD62494.1"/>
    </source>
</evidence>
<dbReference type="GO" id="GO:0042242">
    <property type="term" value="F:cobyrinic acid a,c-diamide synthase activity"/>
    <property type="evidence" value="ECO:0007669"/>
    <property type="project" value="InterPro"/>
</dbReference>
<dbReference type="NCBIfam" id="NF005915">
    <property type="entry name" value="PRK07908.1"/>
    <property type="match status" value="1"/>
</dbReference>
<dbReference type="OrthoDB" id="9764035at2"/>
<feature type="domain" description="CobB/CobQ-like glutamine amidotransferase" evidence="11">
    <location>
        <begin position="248"/>
        <end position="426"/>
    </location>
</feature>
<dbReference type="PANTHER" id="PTHR43873">
    <property type="entry name" value="COBYRINATE A,C-DIAMIDE SYNTHASE"/>
    <property type="match status" value="1"/>
</dbReference>
<dbReference type="Gene3D" id="3.40.50.300">
    <property type="entry name" value="P-loop containing nucleotide triphosphate hydrolases"/>
    <property type="match status" value="1"/>
</dbReference>
<evidence type="ECO:0000256" key="2">
    <source>
        <dbReference type="ARBA" id="ARBA00022598"/>
    </source>
</evidence>
<dbReference type="NCBIfam" id="TIGR00379">
    <property type="entry name" value="cobB"/>
    <property type="match status" value="1"/>
</dbReference>
<proteinExistence type="inferred from homology"/>
<comment type="caution">
    <text evidence="12">The sequence shown here is derived from an EMBL/GenBank/DDBJ whole genome shotgun (WGS) entry which is preliminary data.</text>
</comment>
<accession>A0A554S840</accession>
<keyword evidence="2 7" id="KW-0436">Ligase</keyword>
<dbReference type="Pfam" id="PF00155">
    <property type="entry name" value="Aminotran_1_2"/>
    <property type="match status" value="1"/>
</dbReference>
<dbReference type="AlphaFoldDB" id="A0A554S840"/>
<dbReference type="Gene3D" id="3.40.50.880">
    <property type="match status" value="1"/>
</dbReference>
<sequence length="834" mass="87828">MVTSLPRVVIAAPASGHGKTTVATGLMAALRHSGRVVSGHKVGPDYIDPGYHSLATGRPGRNLDPRMVGEERIVPLLLHGAAGADLAVIEGVMGLFDGQIGGQGFASTAHVAALTDSPIVLVVDASHASRSIGALVAGMRAFDPAVTIAGVIVNKVGSDRHAGEVVDAIDAPVLGVISRDDGIVAPSRHLGLVPMAERDDAAAALDRLSERIARTVDLSTVADIARAAPPLEAEPWTPPVHTPSRRPRIAVAGGRAFTFRYAETEELLAAAGAELVGFDPLEDRDLPAGIDGLYLGGGFPEVHAGAIAANAPMRAAVRAAVRDGVPTVAECAGLLYLCRTLDGAPMAGAIEADAQMTGRLTLAYRQAVAPHASVLGPAGTTVIGHEFHRTQVTPGHGEQAAWTFDDRPAGFASTTLHASYLHTHWAGTPDLARAFVTAAASHTTREPVEWDVRTAKEPVVPSKRSPKDSAALRLPQALRRAPCREVPPGRYPHTQRVVAPSDPLRHHGDVEAVDGAIDFAVNVSSDPRPEWLTDALVLGVTRSDRYPDARPAARAIAHHLARPVEEILPSAGAAEVFGLVARLRPWRQPVIVHPQFTEPDVALRMAGHEPTHVLLPGPDFALATDAVPEDADLVFIGNPTNPTGRLHRIVDLERLRRPGRLVVVDEAFMDALPGEPESLASRSLPGVLVVRSLTKLWAMPGIRAGFATGPAEVIAALRDLQAPWSVSSPAVEAMIACHTPEAAAEARARASRIARDRAVLTDGLSELGVPFSPSDAPFVLARVGTGVHGRLAAAGYAVRRADTFPGLDGQWVRIAVRPPALTRKLLTALRIELS</sequence>
<evidence type="ECO:0000256" key="7">
    <source>
        <dbReference type="HAMAP-Rule" id="MF_00027"/>
    </source>
</evidence>
<dbReference type="Pfam" id="PF01656">
    <property type="entry name" value="CbiA"/>
    <property type="match status" value="1"/>
</dbReference>
<comment type="cofactor">
    <cofactor evidence="1 7">
        <name>Mg(2+)</name>
        <dbReference type="ChEBI" id="CHEBI:18420"/>
    </cofactor>
</comment>
<dbReference type="CDD" id="cd03130">
    <property type="entry name" value="GATase1_CobB"/>
    <property type="match status" value="1"/>
</dbReference>
<dbReference type="UniPathway" id="UPA00148">
    <property type="reaction ID" value="UER00220"/>
</dbReference>
<dbReference type="InterPro" id="IPR004838">
    <property type="entry name" value="NHTrfase_class1_PyrdxlP-BS"/>
</dbReference>
<evidence type="ECO:0000256" key="3">
    <source>
        <dbReference type="ARBA" id="ARBA00022741"/>
    </source>
</evidence>
<comment type="catalytic activity">
    <reaction evidence="7">
        <text>hydrogenobyrinate + 2 L-glutamine + 2 ATP + 2 H2O = hydrogenobyrinate a,c-diamide + 2 L-glutamate + 2 ADP + 2 phosphate + 2 H(+)</text>
        <dbReference type="Rhea" id="RHEA:12544"/>
        <dbReference type="ChEBI" id="CHEBI:15377"/>
        <dbReference type="ChEBI" id="CHEBI:15378"/>
        <dbReference type="ChEBI" id="CHEBI:29985"/>
        <dbReference type="ChEBI" id="CHEBI:30616"/>
        <dbReference type="ChEBI" id="CHEBI:43474"/>
        <dbReference type="ChEBI" id="CHEBI:58359"/>
        <dbReference type="ChEBI" id="CHEBI:77873"/>
        <dbReference type="ChEBI" id="CHEBI:77874"/>
        <dbReference type="ChEBI" id="CHEBI:456216"/>
        <dbReference type="EC" id="6.3.5.9"/>
    </reaction>
</comment>
<name>A0A554S840_9ACTN</name>
<keyword evidence="6 7" id="KW-0315">Glutamine amidotransferase</keyword>
<dbReference type="GO" id="GO:0009236">
    <property type="term" value="P:cobalamin biosynthetic process"/>
    <property type="evidence" value="ECO:0007669"/>
    <property type="project" value="UniProtKB-UniRule"/>
</dbReference>
<evidence type="ECO:0000256" key="4">
    <source>
        <dbReference type="ARBA" id="ARBA00022840"/>
    </source>
</evidence>